<feature type="region of interest" description="Disordered" evidence="1">
    <location>
        <begin position="1"/>
        <end position="62"/>
    </location>
</feature>
<feature type="compositionally biased region" description="Pro residues" evidence="1">
    <location>
        <begin position="44"/>
        <end position="56"/>
    </location>
</feature>
<evidence type="ECO:0000256" key="1">
    <source>
        <dbReference type="SAM" id="MobiDB-lite"/>
    </source>
</evidence>
<keyword evidence="4" id="KW-1185">Reference proteome</keyword>
<feature type="region of interest" description="Disordered" evidence="1">
    <location>
        <begin position="378"/>
        <end position="397"/>
    </location>
</feature>
<sequence length="681" mass="76252">MAAVAAMPIRPNLRRRGPQQNGPVPAAPVPVPAPGPARRRRNPAPFPMPPPSPPHAPIGNPAAAIVPALPADPENPPIPPVPIPPAPAVIPPARRPFDPSWPVHNLGPMNTVCSHCGALHWMAERLSSSTHNNNKFGKCCLQGKIQLPPLHNPPPELDLLFKGRDDRSKLFRDHIRQYNNALAMTSTGCTVDDRLNRQGGGPWLFKLHGKLCHHSGSLIPNVGIGVKPVYAQLYIYDPQDALNHRMNHPANHNLDRGVMNELQDVLYRNHPGVQKYRQAYEMTRDLDQCKIALRFDKDCDQRRYNLPTATSNEIAVVVPGDGETTGYRDIVLHRRNAPMENISECHPWYHALHYVLLFPTGQLGWHPNIRYNLPEDQAAPAAAEDPNEAPAGQDGSKHNHVSMTEYFHYRIHKRLTQTLHIFRGGKLFQEFLVDCWALAEQLRLNWIFFNQKTLRTKSANGLTDAIAADANATGENIGQRVILPSSFQGSTRNMIQNCQDALAINHYFQGADLFITVTADPNWPEIKAELEPGQTASDRPDLVVRVFHAKVQQILKDLNTDGIMGKVGYPKQFLEETTVGRDSYACYRRRDTGIKVHIGAAGAGHDAVIDNNANKDTMLMGYFKANQKYPEARELLYQDFPSKFVWNKKSKIQPRRLSTTMAFIFLTTFSTKQTSLWQTGQ</sequence>
<accession>A0A067SIL7</accession>
<dbReference type="InterPro" id="IPR025476">
    <property type="entry name" value="Helitron_helicase-like"/>
</dbReference>
<evidence type="ECO:0000313" key="4">
    <source>
        <dbReference type="Proteomes" id="UP000027222"/>
    </source>
</evidence>
<dbReference type="Proteomes" id="UP000027222">
    <property type="component" value="Unassembled WGS sequence"/>
</dbReference>
<proteinExistence type="predicted"/>
<reference evidence="4" key="1">
    <citation type="journal article" date="2014" name="Proc. Natl. Acad. Sci. U.S.A.">
        <title>Extensive sampling of basidiomycete genomes demonstrates inadequacy of the white-rot/brown-rot paradigm for wood decay fungi.</title>
        <authorList>
            <person name="Riley R."/>
            <person name="Salamov A.A."/>
            <person name="Brown D.W."/>
            <person name="Nagy L.G."/>
            <person name="Floudas D."/>
            <person name="Held B.W."/>
            <person name="Levasseur A."/>
            <person name="Lombard V."/>
            <person name="Morin E."/>
            <person name="Otillar R."/>
            <person name="Lindquist E.A."/>
            <person name="Sun H."/>
            <person name="LaButti K.M."/>
            <person name="Schmutz J."/>
            <person name="Jabbour D."/>
            <person name="Luo H."/>
            <person name="Baker S.E."/>
            <person name="Pisabarro A.G."/>
            <person name="Walton J.D."/>
            <person name="Blanchette R.A."/>
            <person name="Henrissat B."/>
            <person name="Martin F."/>
            <person name="Cullen D."/>
            <person name="Hibbett D.S."/>
            <person name="Grigoriev I.V."/>
        </authorList>
    </citation>
    <scope>NUCLEOTIDE SEQUENCE [LARGE SCALE GENOMIC DNA]</scope>
    <source>
        <strain evidence="4">CBS 339.88</strain>
    </source>
</reference>
<dbReference type="PANTHER" id="PTHR45786:SF74">
    <property type="entry name" value="ATP-DEPENDENT DNA HELICASE"/>
    <property type="match status" value="1"/>
</dbReference>
<dbReference type="OrthoDB" id="2272314at2759"/>
<dbReference type="AlphaFoldDB" id="A0A067SIL7"/>
<dbReference type="EMBL" id="KL142400">
    <property type="protein sequence ID" value="KDR69847.1"/>
    <property type="molecule type" value="Genomic_DNA"/>
</dbReference>
<dbReference type="STRING" id="685588.A0A067SIL7"/>
<evidence type="ECO:0000313" key="3">
    <source>
        <dbReference type="EMBL" id="KDR69847.1"/>
    </source>
</evidence>
<dbReference type="Pfam" id="PF14214">
    <property type="entry name" value="Helitron_like_N"/>
    <property type="match status" value="1"/>
</dbReference>
<feature type="domain" description="Helitron helicase-like" evidence="2">
    <location>
        <begin position="406"/>
        <end position="567"/>
    </location>
</feature>
<dbReference type="PANTHER" id="PTHR45786">
    <property type="entry name" value="DNA BINDING PROTEIN-LIKE"/>
    <property type="match status" value="1"/>
</dbReference>
<name>A0A067SIL7_GALM3</name>
<feature type="compositionally biased region" description="Pro residues" evidence="1">
    <location>
        <begin position="25"/>
        <end position="35"/>
    </location>
</feature>
<feature type="compositionally biased region" description="Low complexity" evidence="1">
    <location>
        <begin position="378"/>
        <end position="391"/>
    </location>
</feature>
<gene>
    <name evidence="3" type="ORF">GALMADRAFT_214918</name>
</gene>
<dbReference type="HOGENOM" id="CLU_001324_5_7_1"/>
<evidence type="ECO:0000259" key="2">
    <source>
        <dbReference type="Pfam" id="PF14214"/>
    </source>
</evidence>
<protein>
    <recommendedName>
        <fullName evidence="2">Helitron helicase-like domain-containing protein</fullName>
    </recommendedName>
</protein>
<organism evidence="3 4">
    <name type="scientific">Galerina marginata (strain CBS 339.88)</name>
    <dbReference type="NCBI Taxonomy" id="685588"/>
    <lineage>
        <taxon>Eukaryota</taxon>
        <taxon>Fungi</taxon>
        <taxon>Dikarya</taxon>
        <taxon>Basidiomycota</taxon>
        <taxon>Agaricomycotina</taxon>
        <taxon>Agaricomycetes</taxon>
        <taxon>Agaricomycetidae</taxon>
        <taxon>Agaricales</taxon>
        <taxon>Agaricineae</taxon>
        <taxon>Strophariaceae</taxon>
        <taxon>Galerina</taxon>
    </lineage>
</organism>